<feature type="domain" description="RING-type" evidence="9">
    <location>
        <begin position="1"/>
        <end position="189"/>
    </location>
</feature>
<dbReference type="InParanoid" id="D8TKV2"/>
<dbReference type="GO" id="GO:0061630">
    <property type="term" value="F:ubiquitin protein ligase activity"/>
    <property type="evidence" value="ECO:0007669"/>
    <property type="project" value="UniProtKB-EC"/>
</dbReference>
<evidence type="ECO:0000256" key="8">
    <source>
        <dbReference type="ARBA" id="ARBA00022833"/>
    </source>
</evidence>
<dbReference type="AlphaFoldDB" id="D8TKV2"/>
<keyword evidence="8" id="KW-0862">Zinc</keyword>
<comment type="catalytic activity">
    <reaction evidence="1">
        <text>[E2 ubiquitin-conjugating enzyme]-S-ubiquitinyl-L-cysteine + [acceptor protein]-L-lysine = [E2 ubiquitin-conjugating enzyme]-L-cysteine + [acceptor protein]-N(6)-ubiquitinyl-L-lysine.</text>
        <dbReference type="EC" id="2.3.2.31"/>
    </reaction>
</comment>
<dbReference type="InterPro" id="IPR002867">
    <property type="entry name" value="IBR_dom"/>
</dbReference>
<organism evidence="11">
    <name type="scientific">Volvox carteri f. nagariensis</name>
    <dbReference type="NCBI Taxonomy" id="3068"/>
    <lineage>
        <taxon>Eukaryota</taxon>
        <taxon>Viridiplantae</taxon>
        <taxon>Chlorophyta</taxon>
        <taxon>core chlorophytes</taxon>
        <taxon>Chlorophyceae</taxon>
        <taxon>CS clade</taxon>
        <taxon>Chlamydomonadales</taxon>
        <taxon>Volvocaceae</taxon>
        <taxon>Volvox</taxon>
    </lineage>
</organism>
<evidence type="ECO:0000256" key="6">
    <source>
        <dbReference type="ARBA" id="ARBA00022771"/>
    </source>
</evidence>
<dbReference type="SMART" id="SM00647">
    <property type="entry name" value="IBR"/>
    <property type="match status" value="2"/>
</dbReference>
<evidence type="ECO:0000256" key="1">
    <source>
        <dbReference type="ARBA" id="ARBA00001798"/>
    </source>
</evidence>
<keyword evidence="3" id="KW-0808">Transferase</keyword>
<evidence type="ECO:0000313" key="10">
    <source>
        <dbReference type="EMBL" id="EFJ51628.1"/>
    </source>
</evidence>
<dbReference type="GO" id="GO:0016567">
    <property type="term" value="P:protein ubiquitination"/>
    <property type="evidence" value="ECO:0007669"/>
    <property type="project" value="InterPro"/>
</dbReference>
<evidence type="ECO:0000256" key="4">
    <source>
        <dbReference type="ARBA" id="ARBA00022723"/>
    </source>
</evidence>
<evidence type="ECO:0000313" key="11">
    <source>
        <dbReference type="Proteomes" id="UP000001058"/>
    </source>
</evidence>
<evidence type="ECO:0000259" key="9">
    <source>
        <dbReference type="PROSITE" id="PS51873"/>
    </source>
</evidence>
<dbReference type="PANTHER" id="PTHR11685">
    <property type="entry name" value="RBR FAMILY RING FINGER AND IBR DOMAIN-CONTAINING"/>
    <property type="match status" value="1"/>
</dbReference>
<dbReference type="OrthoDB" id="541961at2759"/>
<dbReference type="GeneID" id="9620004"/>
<dbReference type="KEGG" id="vcn:VOLCADRAFT_87258"/>
<dbReference type="CDD" id="cd22584">
    <property type="entry name" value="Rcat_RBR_unk"/>
    <property type="match status" value="1"/>
</dbReference>
<dbReference type="Proteomes" id="UP000001058">
    <property type="component" value="Unassembled WGS sequence"/>
</dbReference>
<dbReference type="GO" id="GO:0008270">
    <property type="term" value="F:zinc ion binding"/>
    <property type="evidence" value="ECO:0007669"/>
    <property type="project" value="UniProtKB-KW"/>
</dbReference>
<sequence length="190" mass="20610">MAAGGGGGAGGGRQGCRLKFSREAVLATLEGQTKEVQLWEQLEVGYALRNLPRIFCPHAACSCPLLLPATGEQPLPSNQPSTCPACGKGFCPRCRIPGWHKGYSCAQYQALPPEERNPDTAAVLRLSAARSWQRCPQCRSLVERAGGCNYIRCRCGRQFCYQCGLPYLSSKPSPTNLHGTQACRCPLWHG</sequence>
<dbReference type="PROSITE" id="PS51873">
    <property type="entry name" value="TRIAD"/>
    <property type="match status" value="1"/>
</dbReference>
<evidence type="ECO:0000256" key="2">
    <source>
        <dbReference type="ARBA" id="ARBA00012251"/>
    </source>
</evidence>
<keyword evidence="7" id="KW-0833">Ubl conjugation pathway</keyword>
<evidence type="ECO:0000256" key="3">
    <source>
        <dbReference type="ARBA" id="ARBA00022679"/>
    </source>
</evidence>
<evidence type="ECO:0000256" key="7">
    <source>
        <dbReference type="ARBA" id="ARBA00022786"/>
    </source>
</evidence>
<dbReference type="InterPro" id="IPR031127">
    <property type="entry name" value="E3_UB_ligase_RBR"/>
</dbReference>
<keyword evidence="11" id="KW-1185">Reference proteome</keyword>
<keyword evidence="6" id="KW-0863">Zinc-finger</keyword>
<dbReference type="Pfam" id="PF01485">
    <property type="entry name" value="IBR"/>
    <property type="match status" value="2"/>
</dbReference>
<dbReference type="InterPro" id="IPR044066">
    <property type="entry name" value="TRIAD_supradom"/>
</dbReference>
<dbReference type="eggNOG" id="KOG1812">
    <property type="taxonomic scope" value="Eukaryota"/>
</dbReference>
<dbReference type="EC" id="2.3.2.31" evidence="2"/>
<name>D8TKV2_VOLCA</name>
<reference evidence="10 11" key="1">
    <citation type="journal article" date="2010" name="Science">
        <title>Genomic analysis of organismal complexity in the multicellular green alga Volvox carteri.</title>
        <authorList>
            <person name="Prochnik S.E."/>
            <person name="Umen J."/>
            <person name="Nedelcu A.M."/>
            <person name="Hallmann A."/>
            <person name="Miller S.M."/>
            <person name="Nishii I."/>
            <person name="Ferris P."/>
            <person name="Kuo A."/>
            <person name="Mitros T."/>
            <person name="Fritz-Laylin L.K."/>
            <person name="Hellsten U."/>
            <person name="Chapman J."/>
            <person name="Simakov O."/>
            <person name="Rensing S.A."/>
            <person name="Terry A."/>
            <person name="Pangilinan J."/>
            <person name="Kapitonov V."/>
            <person name="Jurka J."/>
            <person name="Salamov A."/>
            <person name="Shapiro H."/>
            <person name="Schmutz J."/>
            <person name="Grimwood J."/>
            <person name="Lindquist E."/>
            <person name="Lucas S."/>
            <person name="Grigoriev I.V."/>
            <person name="Schmitt R."/>
            <person name="Kirk D."/>
            <person name="Rokhsar D.S."/>
        </authorList>
    </citation>
    <scope>NUCLEOTIDE SEQUENCE [LARGE SCALE GENOMIC DNA]</scope>
    <source>
        <strain evidence="11">f. Nagariensis / Eve</strain>
    </source>
</reference>
<keyword evidence="5" id="KW-0677">Repeat</keyword>
<dbReference type="Gene3D" id="1.20.120.1750">
    <property type="match status" value="1"/>
</dbReference>
<protein>
    <recommendedName>
        <fullName evidence="2">RBR-type E3 ubiquitin transferase</fullName>
        <ecNumber evidence="2">2.3.2.31</ecNumber>
    </recommendedName>
</protein>
<evidence type="ECO:0000256" key="5">
    <source>
        <dbReference type="ARBA" id="ARBA00022737"/>
    </source>
</evidence>
<dbReference type="EMBL" id="GL378326">
    <property type="protein sequence ID" value="EFJ51628.1"/>
    <property type="molecule type" value="Genomic_DNA"/>
</dbReference>
<proteinExistence type="predicted"/>
<dbReference type="STRING" id="3068.D8TKV2"/>
<gene>
    <name evidence="10" type="ORF">VOLCADRAFT_87258</name>
</gene>
<dbReference type="RefSeq" id="XP_002947038.1">
    <property type="nucleotide sequence ID" value="XM_002946992.1"/>
</dbReference>
<dbReference type="SUPFAM" id="SSF57850">
    <property type="entry name" value="RING/U-box"/>
    <property type="match status" value="2"/>
</dbReference>
<accession>D8TKV2</accession>
<keyword evidence="4" id="KW-0479">Metal-binding</keyword>